<comment type="caution">
    <text evidence="2">The sequence shown here is derived from an EMBL/GenBank/DDBJ whole genome shotgun (WGS) entry which is preliminary data.</text>
</comment>
<evidence type="ECO:0000313" key="2">
    <source>
        <dbReference type="EMBL" id="EUA88467.1"/>
    </source>
</evidence>
<feature type="compositionally biased region" description="Basic and acidic residues" evidence="1">
    <location>
        <begin position="51"/>
        <end position="62"/>
    </location>
</feature>
<dbReference type="EMBL" id="JAOL01000139">
    <property type="protein sequence ID" value="EUA88467.1"/>
    <property type="molecule type" value="Genomic_DNA"/>
</dbReference>
<organism evidence="2 3">
    <name type="scientific">Mycobacterium ulcerans str. Harvey</name>
    <dbReference type="NCBI Taxonomy" id="1299332"/>
    <lineage>
        <taxon>Bacteria</taxon>
        <taxon>Bacillati</taxon>
        <taxon>Actinomycetota</taxon>
        <taxon>Actinomycetes</taxon>
        <taxon>Mycobacteriales</taxon>
        <taxon>Mycobacteriaceae</taxon>
        <taxon>Mycobacterium</taxon>
        <taxon>Mycobacterium ulcerans group</taxon>
    </lineage>
</organism>
<sequence>MRPRTPPPPPTPAPPCPRLGPPPRSTSSRTVRLRLTSLPTPALPCPTRQPGGDRRERRRRDLQLVSQAPHAAAASSIDVDPASENSRSELISGGNTEKFIASVRSRPQHLRCRPPPRTYDRYRPIHPANRAHLAGARLACQPTASPTPASYRRWAAERDPASLRASARDRQAADPVESSNLAAKTYLATAEKYACLEEIPVSILNDERTPHTVIRMAPGQEMRLDAAPQRENYSHSAPFDMVRGPPGALVGICAANISLKRPGPCRSGALGRDPAAAGLMASHFEGTITGWSHFSQQLTCPSHRRHPLHDRLQHLPGGGLLRLRQHRHLALRASPRPKHVPPGQIQGSGTRTIAAGDRRSGCDHRLRLLVRHTGTHPRLCGLVR</sequence>
<protein>
    <submittedName>
        <fullName evidence="2">Uncharacterized protein</fullName>
    </submittedName>
</protein>
<reference evidence="2 3" key="1">
    <citation type="submission" date="2014-01" db="EMBL/GenBank/DDBJ databases">
        <authorList>
            <person name="Dobos K."/>
            <person name="Lenaerts A."/>
            <person name="Ordway D."/>
            <person name="DeGroote M.A."/>
            <person name="Parker T."/>
            <person name="Sizemore C."/>
            <person name="Tallon L.J."/>
            <person name="Sadzewicz L.K."/>
            <person name="Sengamalay N."/>
            <person name="Fraser C.M."/>
            <person name="Hine E."/>
            <person name="Shefchek K.A."/>
            <person name="Das S.P."/>
            <person name="Tettelin H."/>
        </authorList>
    </citation>
    <scope>NUCLEOTIDE SEQUENCE [LARGE SCALE GENOMIC DNA]</scope>
    <source>
        <strain evidence="2 3">Harvey</strain>
    </source>
</reference>
<feature type="compositionally biased region" description="Pro residues" evidence="1">
    <location>
        <begin position="1"/>
        <end position="24"/>
    </location>
</feature>
<feature type="region of interest" description="Disordered" evidence="1">
    <location>
        <begin position="1"/>
        <end position="123"/>
    </location>
</feature>
<evidence type="ECO:0000313" key="3">
    <source>
        <dbReference type="Proteomes" id="UP000020681"/>
    </source>
</evidence>
<dbReference type="Proteomes" id="UP000020681">
    <property type="component" value="Unassembled WGS sequence"/>
</dbReference>
<feature type="region of interest" description="Disordered" evidence="1">
    <location>
        <begin position="334"/>
        <end position="357"/>
    </location>
</feature>
<keyword evidence="3" id="KW-1185">Reference proteome</keyword>
<feature type="compositionally biased region" description="Polar residues" evidence="1">
    <location>
        <begin position="83"/>
        <end position="95"/>
    </location>
</feature>
<gene>
    <name evidence="2" type="ORF">I551_5018</name>
</gene>
<name>A0ABN0QUZ4_MYCUL</name>
<proteinExistence type="predicted"/>
<accession>A0ABN0QUZ4</accession>
<feature type="compositionally biased region" description="Low complexity" evidence="1">
    <location>
        <begin position="25"/>
        <end position="40"/>
    </location>
</feature>
<evidence type="ECO:0000256" key="1">
    <source>
        <dbReference type="SAM" id="MobiDB-lite"/>
    </source>
</evidence>